<dbReference type="Proteomes" id="UP001054252">
    <property type="component" value="Unassembled WGS sequence"/>
</dbReference>
<dbReference type="InterPro" id="IPR013187">
    <property type="entry name" value="F-box-assoc_dom_typ3"/>
</dbReference>
<dbReference type="InterPro" id="IPR017451">
    <property type="entry name" value="F-box-assoc_interact_dom"/>
</dbReference>
<dbReference type="SUPFAM" id="SSF81383">
    <property type="entry name" value="F-box domain"/>
    <property type="match status" value="1"/>
</dbReference>
<feature type="domain" description="F-box" evidence="1">
    <location>
        <begin position="18"/>
        <end position="65"/>
    </location>
</feature>
<dbReference type="InterPro" id="IPR050796">
    <property type="entry name" value="SCF_F-box_component"/>
</dbReference>
<accession>A0AAV5HRG0</accession>
<dbReference type="InterPro" id="IPR036047">
    <property type="entry name" value="F-box-like_dom_sf"/>
</dbReference>
<proteinExistence type="predicted"/>
<name>A0AAV5HRG0_9ROSI</name>
<dbReference type="PANTHER" id="PTHR31672">
    <property type="entry name" value="BNACNNG10540D PROTEIN"/>
    <property type="match status" value="1"/>
</dbReference>
<dbReference type="EMBL" id="BPVZ01000003">
    <property type="protein sequence ID" value="GKU89270.1"/>
    <property type="molecule type" value="Genomic_DNA"/>
</dbReference>
<reference evidence="2 3" key="1">
    <citation type="journal article" date="2021" name="Commun. Biol.">
        <title>The genome of Shorea leprosula (Dipterocarpaceae) highlights the ecological relevance of drought in aseasonal tropical rainforests.</title>
        <authorList>
            <person name="Ng K.K.S."/>
            <person name="Kobayashi M.J."/>
            <person name="Fawcett J.A."/>
            <person name="Hatakeyama M."/>
            <person name="Paape T."/>
            <person name="Ng C.H."/>
            <person name="Ang C.C."/>
            <person name="Tnah L.H."/>
            <person name="Lee C.T."/>
            <person name="Nishiyama T."/>
            <person name="Sese J."/>
            <person name="O'Brien M.J."/>
            <person name="Copetti D."/>
            <person name="Mohd Noor M.I."/>
            <person name="Ong R.C."/>
            <person name="Putra M."/>
            <person name="Sireger I.Z."/>
            <person name="Indrioko S."/>
            <person name="Kosugi Y."/>
            <person name="Izuno A."/>
            <person name="Isagi Y."/>
            <person name="Lee S.L."/>
            <person name="Shimizu K.K."/>
        </authorList>
    </citation>
    <scope>NUCLEOTIDE SEQUENCE [LARGE SCALE GENOMIC DNA]</scope>
    <source>
        <strain evidence="2">214</strain>
    </source>
</reference>
<dbReference type="Pfam" id="PF08268">
    <property type="entry name" value="FBA_3"/>
    <property type="match status" value="1"/>
</dbReference>
<gene>
    <name evidence="2" type="ORF">SLEP1_g3433</name>
</gene>
<comment type="caution">
    <text evidence="2">The sequence shown here is derived from an EMBL/GenBank/DDBJ whole genome shotgun (WGS) entry which is preliminary data.</text>
</comment>
<evidence type="ECO:0000313" key="2">
    <source>
        <dbReference type="EMBL" id="GKU89270.1"/>
    </source>
</evidence>
<dbReference type="Pfam" id="PF12937">
    <property type="entry name" value="F-box-like"/>
    <property type="match status" value="1"/>
</dbReference>
<dbReference type="PROSITE" id="PS50181">
    <property type="entry name" value="FBOX"/>
    <property type="match status" value="1"/>
</dbReference>
<evidence type="ECO:0000259" key="1">
    <source>
        <dbReference type="PROSITE" id="PS50181"/>
    </source>
</evidence>
<protein>
    <recommendedName>
        <fullName evidence="1">F-box domain-containing protein</fullName>
    </recommendedName>
</protein>
<dbReference type="SMART" id="SM00256">
    <property type="entry name" value="FBOX"/>
    <property type="match status" value="1"/>
</dbReference>
<dbReference type="AlphaFoldDB" id="A0AAV5HRG0"/>
<keyword evidence="3" id="KW-1185">Reference proteome</keyword>
<organism evidence="2 3">
    <name type="scientific">Rubroshorea leprosula</name>
    <dbReference type="NCBI Taxonomy" id="152421"/>
    <lineage>
        <taxon>Eukaryota</taxon>
        <taxon>Viridiplantae</taxon>
        <taxon>Streptophyta</taxon>
        <taxon>Embryophyta</taxon>
        <taxon>Tracheophyta</taxon>
        <taxon>Spermatophyta</taxon>
        <taxon>Magnoliopsida</taxon>
        <taxon>eudicotyledons</taxon>
        <taxon>Gunneridae</taxon>
        <taxon>Pentapetalae</taxon>
        <taxon>rosids</taxon>
        <taxon>malvids</taxon>
        <taxon>Malvales</taxon>
        <taxon>Dipterocarpaceae</taxon>
        <taxon>Rubroshorea</taxon>
    </lineage>
</organism>
<evidence type="ECO:0000313" key="3">
    <source>
        <dbReference type="Proteomes" id="UP001054252"/>
    </source>
</evidence>
<dbReference type="Gene3D" id="1.20.1280.50">
    <property type="match status" value="1"/>
</dbReference>
<dbReference type="InterPro" id="IPR001810">
    <property type="entry name" value="F-box_dom"/>
</dbReference>
<sequence length="381" mass="44321">MENLFEDIKRSRSTHEESATLNHLPKEVLIRIFSMLPIHSESMAQCRCVCKTWRTLINDPLLAHLSNPVPVIIIHKHSPIRDFLYFIDLPSLQQNEAKSLTAKEIRIPAMLCHFDLRASCNGLLCLREYFKDSSLHVCNPFTRDYIQLPESAGDVKRIIPIISFGFDPKTMEYKVCKITKVAQRRESEVQILSIGRGTWRFLGKLPYWFRQEAITPYVNGRLHWITSDGGLISLDLETEEFIDIPKPDWSSQTWDRSMRPMVFQNRLSVMVEVRLLGEWRLWMMDEYGKKESWREAFRFQKESILESRIRNGYRAPSVDVRVVGIMENGEVLLEYCDSRWQYVALYDSISETSKRFIVDGLPANVYGKAVVHMASPSGIPR</sequence>
<dbReference type="NCBIfam" id="TIGR01640">
    <property type="entry name" value="F_box_assoc_1"/>
    <property type="match status" value="1"/>
</dbReference>